<dbReference type="InterPro" id="IPR010679">
    <property type="entry name" value="DUF1254"/>
</dbReference>
<dbReference type="EMBL" id="JARXVC010000004">
    <property type="protein sequence ID" value="MDH6280913.1"/>
    <property type="molecule type" value="Genomic_DNA"/>
</dbReference>
<evidence type="ECO:0000256" key="1">
    <source>
        <dbReference type="SAM" id="MobiDB-lite"/>
    </source>
</evidence>
<reference evidence="4 5" key="1">
    <citation type="submission" date="2023-04" db="EMBL/GenBank/DDBJ databases">
        <title>Forest soil microbial communities from Buena Vista Peninsula, Colon Province, Panama.</title>
        <authorList>
            <person name="Bouskill N."/>
        </authorList>
    </citation>
    <scope>NUCLEOTIDE SEQUENCE [LARGE SCALE GENOMIC DNA]</scope>
    <source>
        <strain evidence="4 5">CFH S0262</strain>
    </source>
</reference>
<dbReference type="InterPro" id="IPR037050">
    <property type="entry name" value="DUF1254_sf"/>
</dbReference>
<dbReference type="InterPro" id="IPR037049">
    <property type="entry name" value="DUF1214_C_sf"/>
</dbReference>
<dbReference type="InterPro" id="IPR010621">
    <property type="entry name" value="DUF1214"/>
</dbReference>
<gene>
    <name evidence="4" type="ORF">M2280_002126</name>
</gene>
<dbReference type="SUPFAM" id="SSF160935">
    <property type="entry name" value="VPA0735-like"/>
    <property type="match status" value="1"/>
</dbReference>
<dbReference type="PANTHER" id="PTHR36509:SF2">
    <property type="entry name" value="BLL3101 PROTEIN"/>
    <property type="match status" value="1"/>
</dbReference>
<proteinExistence type="predicted"/>
<evidence type="ECO:0000313" key="5">
    <source>
        <dbReference type="Proteomes" id="UP001160334"/>
    </source>
</evidence>
<evidence type="ECO:0000313" key="4">
    <source>
        <dbReference type="EMBL" id="MDH6280913.1"/>
    </source>
</evidence>
<comment type="caution">
    <text evidence="4">The sequence shown here is derived from an EMBL/GenBank/DDBJ whole genome shotgun (WGS) entry which is preliminary data.</text>
</comment>
<dbReference type="Proteomes" id="UP001160334">
    <property type="component" value="Unassembled WGS sequence"/>
</dbReference>
<evidence type="ECO:0008006" key="6">
    <source>
        <dbReference type="Google" id="ProtNLM"/>
    </source>
</evidence>
<feature type="domain" description="DUF1254" evidence="3">
    <location>
        <begin position="75"/>
        <end position="204"/>
    </location>
</feature>
<feature type="domain" description="DUF1214" evidence="2">
    <location>
        <begin position="352"/>
        <end position="460"/>
    </location>
</feature>
<evidence type="ECO:0000259" key="2">
    <source>
        <dbReference type="Pfam" id="PF06742"/>
    </source>
</evidence>
<name>A0ABT6M9C2_9NOCA</name>
<organism evidence="4 5">
    <name type="scientific">Prescottella agglutinans</name>
    <dbReference type="NCBI Taxonomy" id="1644129"/>
    <lineage>
        <taxon>Bacteria</taxon>
        <taxon>Bacillati</taxon>
        <taxon>Actinomycetota</taxon>
        <taxon>Actinomycetes</taxon>
        <taxon>Mycobacteriales</taxon>
        <taxon>Nocardiaceae</taxon>
        <taxon>Prescottella</taxon>
    </lineage>
</organism>
<dbReference type="PANTHER" id="PTHR36509">
    <property type="entry name" value="BLL3101 PROTEIN"/>
    <property type="match status" value="1"/>
</dbReference>
<protein>
    <recommendedName>
        <fullName evidence="6">DUF1254 domain-containing protein</fullName>
    </recommendedName>
</protein>
<dbReference type="Pfam" id="PF06742">
    <property type="entry name" value="DUF1214"/>
    <property type="match status" value="1"/>
</dbReference>
<feature type="region of interest" description="Disordered" evidence="1">
    <location>
        <begin position="1"/>
        <end position="33"/>
    </location>
</feature>
<sequence>MMTAMFADSERARGSDGEMGDMTHPSGDSAVGSDSTVSVESVVRAFVYGFAPVFNLSQVERFVTTGVGANSAAPFNSFSHAPGLAGPDEEFVSINNDTIYSMAQLDLSVGPLILDVPDTADAYFVLQFVDAWTNNFAYIGKRATGTDAGRYVLVPPGWPGELPADITSVHCSTRIVSIVGRWACDGPDDVDRVRKLQDQISLTPLVANDPEGLPEPDPAVPEELMFWERLRLYLQAFPPAPQDVALQQAFAPLGLLESGPSPYANADPALAAVLVEGAAQGQGRIEEVLKSGAGDGIVNGWHRAFHIFDYNDDFFEIGTIDSAEWRIQDRAKAIGLRAAAAMGGLWGNHGYEAAYSQIYTDSAGDQLTGEHTYTITFAPTPPVDAFWSITMYSMPHFYLVSNPIGRYSIGDRTRGLVYDDDGSLTLTLSATEPSDPTARANWLPSPTGPFRPLLRMYIPHETVLDGSYEMPPVVRVDPRS</sequence>
<accession>A0ABT6M9C2</accession>
<evidence type="ECO:0000259" key="3">
    <source>
        <dbReference type="Pfam" id="PF06863"/>
    </source>
</evidence>
<dbReference type="Pfam" id="PF06863">
    <property type="entry name" value="DUF1254"/>
    <property type="match status" value="1"/>
</dbReference>
<dbReference type="Gene3D" id="2.60.120.600">
    <property type="entry name" value="Domain of unknown function DUF1214, C-terminal domain"/>
    <property type="match status" value="1"/>
</dbReference>
<keyword evidence="5" id="KW-1185">Reference proteome</keyword>
<dbReference type="Gene3D" id="2.60.40.1610">
    <property type="entry name" value="Domain of unknown function DUF1254"/>
    <property type="match status" value="1"/>
</dbReference>